<accession>A0AA40ACC3</accession>
<evidence type="ECO:0000256" key="1">
    <source>
        <dbReference type="SAM" id="Phobius"/>
    </source>
</evidence>
<dbReference type="GeneID" id="85317868"/>
<comment type="caution">
    <text evidence="2">The sequence shown here is derived from an EMBL/GenBank/DDBJ whole genome shotgun (WGS) entry which is preliminary data.</text>
</comment>
<feature type="transmembrane region" description="Helical" evidence="1">
    <location>
        <begin position="138"/>
        <end position="157"/>
    </location>
</feature>
<name>A0AA40ACC3_9PEZI</name>
<keyword evidence="3" id="KW-1185">Reference proteome</keyword>
<dbReference type="EMBL" id="JAUIRO010000005">
    <property type="protein sequence ID" value="KAK0713258.1"/>
    <property type="molecule type" value="Genomic_DNA"/>
</dbReference>
<dbReference type="AlphaFoldDB" id="A0AA40ACC3"/>
<keyword evidence="1" id="KW-1133">Transmembrane helix</keyword>
<keyword evidence="1" id="KW-0472">Membrane</keyword>
<reference evidence="2" key="1">
    <citation type="submission" date="2023-06" db="EMBL/GenBank/DDBJ databases">
        <title>Genome-scale phylogeny and comparative genomics of the fungal order Sordariales.</title>
        <authorList>
            <consortium name="Lawrence Berkeley National Laboratory"/>
            <person name="Hensen N."/>
            <person name="Bonometti L."/>
            <person name="Westerberg I."/>
            <person name="Brannstrom I.O."/>
            <person name="Guillou S."/>
            <person name="Cros-Aarteil S."/>
            <person name="Calhoun S."/>
            <person name="Haridas S."/>
            <person name="Kuo A."/>
            <person name="Mondo S."/>
            <person name="Pangilinan J."/>
            <person name="Riley R."/>
            <person name="LaButti K."/>
            <person name="Andreopoulos B."/>
            <person name="Lipzen A."/>
            <person name="Chen C."/>
            <person name="Yanf M."/>
            <person name="Daum C."/>
            <person name="Ng V."/>
            <person name="Clum A."/>
            <person name="Steindorff A."/>
            <person name="Ohm R."/>
            <person name="Martin F."/>
            <person name="Silar P."/>
            <person name="Natvig D."/>
            <person name="Lalanne C."/>
            <person name="Gautier V."/>
            <person name="Ament-velasquez S.L."/>
            <person name="Kruys A."/>
            <person name="Hutchinson M.I."/>
            <person name="Powell A.J."/>
            <person name="Barry K."/>
            <person name="Miller A.N."/>
            <person name="Grigoriev I.V."/>
            <person name="Debuchy R."/>
            <person name="Gladieux P."/>
            <person name="Thoren M.H."/>
            <person name="Johannesson H."/>
        </authorList>
    </citation>
    <scope>NUCLEOTIDE SEQUENCE</scope>
    <source>
        <strain evidence="2">SMH2392-1A</strain>
    </source>
</reference>
<evidence type="ECO:0000313" key="2">
    <source>
        <dbReference type="EMBL" id="KAK0713258.1"/>
    </source>
</evidence>
<organism evidence="2 3">
    <name type="scientific">Lasiosphaeria miniovina</name>
    <dbReference type="NCBI Taxonomy" id="1954250"/>
    <lineage>
        <taxon>Eukaryota</taxon>
        <taxon>Fungi</taxon>
        <taxon>Dikarya</taxon>
        <taxon>Ascomycota</taxon>
        <taxon>Pezizomycotina</taxon>
        <taxon>Sordariomycetes</taxon>
        <taxon>Sordariomycetidae</taxon>
        <taxon>Sordariales</taxon>
        <taxon>Lasiosphaeriaceae</taxon>
        <taxon>Lasiosphaeria</taxon>
    </lineage>
</organism>
<dbReference type="RefSeq" id="XP_060294581.1">
    <property type="nucleotide sequence ID" value="XM_060434598.1"/>
</dbReference>
<proteinExistence type="predicted"/>
<protein>
    <submittedName>
        <fullName evidence="2">Uncharacterized protein</fullName>
    </submittedName>
</protein>
<gene>
    <name evidence="2" type="ORF">B0T26DRAFT_360126</name>
</gene>
<keyword evidence="1" id="KW-0812">Transmembrane</keyword>
<dbReference type="Proteomes" id="UP001172101">
    <property type="component" value="Unassembled WGS sequence"/>
</dbReference>
<evidence type="ECO:0000313" key="3">
    <source>
        <dbReference type="Proteomes" id="UP001172101"/>
    </source>
</evidence>
<sequence length="214" mass="23939">MSTWSKKKISRPEALRCVIPNRNPRLPAMHMSLNEYIQERGKENRTRTAKTRNTPHFIYWAARPALSPPVSSLSSPCRSREVSDCLLAGKQLPTVVVQLHSQAPKLHVWDAISGSLEVAHCLSVGRQRRRRRVRHSPFRTGNHVVVVVVVVVVGLPLRGRHDPFRKGNPVVAGLLLHERKGNPAVVVEHLLHDCTRLALKGNAVVVGQLLLLHN</sequence>